<organism evidence="1 2">
    <name type="scientific">Blepharisma stoltei</name>
    <dbReference type="NCBI Taxonomy" id="1481888"/>
    <lineage>
        <taxon>Eukaryota</taxon>
        <taxon>Sar</taxon>
        <taxon>Alveolata</taxon>
        <taxon>Ciliophora</taxon>
        <taxon>Postciliodesmatophora</taxon>
        <taxon>Heterotrichea</taxon>
        <taxon>Heterotrichida</taxon>
        <taxon>Blepharismidae</taxon>
        <taxon>Blepharisma</taxon>
    </lineage>
</organism>
<dbReference type="Gene3D" id="1.25.40.10">
    <property type="entry name" value="Tetratricopeptide repeat domain"/>
    <property type="match status" value="1"/>
</dbReference>
<reference evidence="1" key="1">
    <citation type="submission" date="2021-09" db="EMBL/GenBank/DDBJ databases">
        <authorList>
            <consortium name="AG Swart"/>
            <person name="Singh M."/>
            <person name="Singh A."/>
            <person name="Seah K."/>
            <person name="Emmerich C."/>
        </authorList>
    </citation>
    <scope>NUCLEOTIDE SEQUENCE</scope>
    <source>
        <strain evidence="1">ATCC30299</strain>
    </source>
</reference>
<name>A0AAU9IKC2_9CILI</name>
<comment type="caution">
    <text evidence="1">The sequence shown here is derived from an EMBL/GenBank/DDBJ whole genome shotgun (WGS) entry which is preliminary data.</text>
</comment>
<protein>
    <submittedName>
        <fullName evidence="1">Uncharacterized protein</fullName>
    </submittedName>
</protein>
<dbReference type="InterPro" id="IPR011990">
    <property type="entry name" value="TPR-like_helical_dom_sf"/>
</dbReference>
<evidence type="ECO:0000313" key="1">
    <source>
        <dbReference type="EMBL" id="CAG9315949.1"/>
    </source>
</evidence>
<accession>A0AAU9IKC2</accession>
<proteinExistence type="predicted"/>
<dbReference type="InterPro" id="IPR006597">
    <property type="entry name" value="Sel1-like"/>
</dbReference>
<dbReference type="Proteomes" id="UP001162131">
    <property type="component" value="Unassembled WGS sequence"/>
</dbReference>
<dbReference type="Pfam" id="PF08238">
    <property type="entry name" value="Sel1"/>
    <property type="match status" value="2"/>
</dbReference>
<keyword evidence="2" id="KW-1185">Reference proteome</keyword>
<dbReference type="SMART" id="SM00671">
    <property type="entry name" value="SEL1"/>
    <property type="match status" value="2"/>
</dbReference>
<dbReference type="SUPFAM" id="SSF81901">
    <property type="entry name" value="HCP-like"/>
    <property type="match status" value="1"/>
</dbReference>
<dbReference type="EMBL" id="CAJZBQ010000014">
    <property type="protein sequence ID" value="CAG9315949.1"/>
    <property type="molecule type" value="Genomic_DNA"/>
</dbReference>
<evidence type="ECO:0000313" key="2">
    <source>
        <dbReference type="Proteomes" id="UP001162131"/>
    </source>
</evidence>
<dbReference type="AlphaFoldDB" id="A0AAU9IKC2"/>
<sequence length="173" mass="19785">MNHTFNADKQDFKPYSNLLQDLSPLNPSKSYFKENFILQSFLKQSESEEEEQDNFYLGPSKVEEPLSSRQSLMIKRAKIHCLGLDYLHGENGRDLNLAKAKELLLEAAEMGCTESMYSIGVFYVEGLYGYRDKNVGIDYLQKAAGLGHKKAKKKLRRTGELSPIEVFKLCFDN</sequence>
<gene>
    <name evidence="1" type="ORF">BSTOLATCC_MIC14692</name>
</gene>